<evidence type="ECO:0000256" key="8">
    <source>
        <dbReference type="ARBA" id="ARBA00031423"/>
    </source>
</evidence>
<keyword evidence="7 10" id="KW-0119">Carbohydrate metabolism</keyword>
<evidence type="ECO:0000256" key="2">
    <source>
        <dbReference type="ARBA" id="ARBA00005684"/>
    </source>
</evidence>
<evidence type="ECO:0000256" key="6">
    <source>
        <dbReference type="ARBA" id="ARBA00022679"/>
    </source>
</evidence>
<evidence type="ECO:0000313" key="12">
    <source>
        <dbReference type="Proteomes" id="UP000633365"/>
    </source>
</evidence>
<evidence type="ECO:0000256" key="7">
    <source>
        <dbReference type="ARBA" id="ARBA00023277"/>
    </source>
</evidence>
<dbReference type="Gene3D" id="3.20.20.80">
    <property type="entry name" value="Glycosidases"/>
    <property type="match status" value="1"/>
</dbReference>
<comment type="caution">
    <text evidence="11">The sequence shown here is derived from an EMBL/GenBank/DDBJ whole genome shotgun (WGS) entry which is preliminary data.</text>
</comment>
<protein>
    <recommendedName>
        <fullName evidence="4 10">4-alpha-glucanotransferase</fullName>
        <ecNumber evidence="3 10">2.4.1.25</ecNumber>
    </recommendedName>
    <alternativeName>
        <fullName evidence="8 10">Amylomaltase</fullName>
    </alternativeName>
    <alternativeName>
        <fullName evidence="9 10">Disproportionating enzyme</fullName>
    </alternativeName>
</protein>
<dbReference type="EC" id="2.4.1.25" evidence="3 10"/>
<dbReference type="Pfam" id="PF02446">
    <property type="entry name" value="Glyco_hydro_77"/>
    <property type="match status" value="1"/>
</dbReference>
<keyword evidence="5 10" id="KW-0328">Glycosyltransferase</keyword>
<dbReference type="Proteomes" id="UP000633365">
    <property type="component" value="Unassembled WGS sequence"/>
</dbReference>
<evidence type="ECO:0000256" key="3">
    <source>
        <dbReference type="ARBA" id="ARBA00012560"/>
    </source>
</evidence>
<dbReference type="PANTHER" id="PTHR32438">
    <property type="entry name" value="4-ALPHA-GLUCANOTRANSFERASE DPE1, CHLOROPLASTIC/AMYLOPLASTIC"/>
    <property type="match status" value="1"/>
</dbReference>
<dbReference type="AlphaFoldDB" id="A0A934WT46"/>
<dbReference type="NCBIfam" id="NF011080">
    <property type="entry name" value="PRK14508.1-3"/>
    <property type="match status" value="1"/>
</dbReference>
<comment type="similarity">
    <text evidence="2 10">Belongs to the disproportionating enzyme family.</text>
</comment>
<dbReference type="NCBIfam" id="TIGR00217">
    <property type="entry name" value="malQ"/>
    <property type="match status" value="1"/>
</dbReference>
<evidence type="ECO:0000256" key="10">
    <source>
        <dbReference type="RuleBase" id="RU361207"/>
    </source>
</evidence>
<sequence>MARSAGVLLSITSLPSPYGIGTIGKEARKFADYLKESGQTIWQILPVGPTSYGDSPYQSFSTYAGNPYLIDLDTLVEEGLVTKEELDSRDWGDNPQQVDYEKIYNNRFAVLRIAHENFRKKDQKKFRVFTRKNSKWLKNYALYMAVKNSFDMKSWTEWPEDIKMREPEALARYERRLRKEISFWKFVQFKFYEQWESFRAYVNGLGIKIMGDMPIYVAMDSADTWANPEIFQLYDDGDPIAVAGCPPDYFSETGQLWGNPLYDWDYLEQTDYEWWFERVKAASKLYDITRIDHFRAFASYYSIPYPAENAINGEWVVGPRIKFFRMMEEAVGKFEIVAEDLGTLTPDVTELMEQTGYPGMKVLEFAFDSGEENDYLPHKYTNNCVVYTGTHDNDTLMGWLETANPEDVRYAREYCKMPPDEPFNWGLIRTAYESKADMAIVPMQDLLGLGKEARMNTPSVLGNNWTWRVTEDAFTKELAEKLKTMSVKCGRLEE</sequence>
<evidence type="ECO:0000313" key="11">
    <source>
        <dbReference type="EMBL" id="MBK6089453.1"/>
    </source>
</evidence>
<dbReference type="PANTHER" id="PTHR32438:SF5">
    <property type="entry name" value="4-ALPHA-GLUCANOTRANSFERASE DPE1, CHLOROPLASTIC_AMYLOPLASTIC"/>
    <property type="match status" value="1"/>
</dbReference>
<evidence type="ECO:0000256" key="1">
    <source>
        <dbReference type="ARBA" id="ARBA00000439"/>
    </source>
</evidence>
<evidence type="ECO:0000256" key="9">
    <source>
        <dbReference type="ARBA" id="ARBA00031501"/>
    </source>
</evidence>
<dbReference type="GO" id="GO:0005975">
    <property type="term" value="P:carbohydrate metabolic process"/>
    <property type="evidence" value="ECO:0007669"/>
    <property type="project" value="InterPro"/>
</dbReference>
<name>A0A934WT46_9FIRM</name>
<comment type="catalytic activity">
    <reaction evidence="1 10">
        <text>Transfers a segment of a (1-&gt;4)-alpha-D-glucan to a new position in an acceptor, which may be glucose or a (1-&gt;4)-alpha-D-glucan.</text>
        <dbReference type="EC" id="2.4.1.25"/>
    </reaction>
</comment>
<dbReference type="InterPro" id="IPR003385">
    <property type="entry name" value="Glyco_hydro_77"/>
</dbReference>
<gene>
    <name evidence="11" type="primary">malQ</name>
    <name evidence="11" type="ORF">JKK62_12530</name>
</gene>
<evidence type="ECO:0000256" key="5">
    <source>
        <dbReference type="ARBA" id="ARBA00022676"/>
    </source>
</evidence>
<dbReference type="RefSeq" id="WP_201428177.1">
    <property type="nucleotide sequence ID" value="NZ_JAEQMG010000140.1"/>
</dbReference>
<dbReference type="GO" id="GO:0004134">
    <property type="term" value="F:4-alpha-glucanotransferase activity"/>
    <property type="evidence" value="ECO:0007669"/>
    <property type="project" value="UniProtKB-EC"/>
</dbReference>
<proteinExistence type="inferred from homology"/>
<keyword evidence="12" id="KW-1185">Reference proteome</keyword>
<keyword evidence="6 10" id="KW-0808">Transferase</keyword>
<evidence type="ECO:0000256" key="4">
    <source>
        <dbReference type="ARBA" id="ARBA00020295"/>
    </source>
</evidence>
<dbReference type="EMBL" id="JAEQMG010000140">
    <property type="protein sequence ID" value="MBK6089453.1"/>
    <property type="molecule type" value="Genomic_DNA"/>
</dbReference>
<organism evidence="11 12">
    <name type="scientific">Ruminococcus difficilis</name>
    <dbReference type="NCBI Taxonomy" id="2763069"/>
    <lineage>
        <taxon>Bacteria</taxon>
        <taxon>Bacillati</taxon>
        <taxon>Bacillota</taxon>
        <taxon>Clostridia</taxon>
        <taxon>Eubacteriales</taxon>
        <taxon>Oscillospiraceae</taxon>
        <taxon>Ruminococcus</taxon>
    </lineage>
</organism>
<reference evidence="11" key="1">
    <citation type="submission" date="2021-01" db="EMBL/GenBank/DDBJ databases">
        <title>Genome public.</title>
        <authorList>
            <person name="Liu C."/>
            <person name="Sun Q."/>
        </authorList>
    </citation>
    <scope>NUCLEOTIDE SEQUENCE</scope>
    <source>
        <strain evidence="11">M6</strain>
    </source>
</reference>
<accession>A0A934WT46</accession>
<dbReference type="InterPro" id="IPR017853">
    <property type="entry name" value="GH"/>
</dbReference>
<dbReference type="SUPFAM" id="SSF51445">
    <property type="entry name" value="(Trans)glycosidases"/>
    <property type="match status" value="1"/>
</dbReference>